<gene>
    <name evidence="1" type="ORF">A9C11_32155</name>
</gene>
<accession>A0A1A9KNJ0</accession>
<dbReference type="EMBL" id="CP015879">
    <property type="protein sequence ID" value="ANI18720.1"/>
    <property type="molecule type" value="Genomic_DNA"/>
</dbReference>
<reference evidence="1 2" key="1">
    <citation type="submission" date="2016-05" db="EMBL/GenBank/DDBJ databases">
        <title>Genome Sequence of Pseudomonas citronellolis Strain SJTE-3, an Estrogens and Persistent Organic Pollutants degradation strain.</title>
        <authorList>
            <person name="Liang R."/>
        </authorList>
    </citation>
    <scope>NUCLEOTIDE SEQUENCE [LARGE SCALE GENOMIC DNA]</scope>
    <source>
        <strain evidence="1 2">SJTE-3</strain>
        <plasmid evidence="2">Plasmid prbl16</plasmid>
    </source>
</reference>
<dbReference type="RefSeq" id="WP_019437782.1">
    <property type="nucleotide sequence ID" value="NZ_CP015879.1"/>
</dbReference>
<name>A0A1A9KNJ0_9PSED</name>
<geneLocation type="plasmid" evidence="2">
    <name>prbl16</name>
</geneLocation>
<dbReference type="GeneID" id="93444668"/>
<keyword evidence="1" id="KW-0614">Plasmid</keyword>
<dbReference type="AlphaFoldDB" id="A0A1A9KNJ0"/>
<evidence type="ECO:0000313" key="1">
    <source>
        <dbReference type="EMBL" id="ANI18720.1"/>
    </source>
</evidence>
<sequence>MASKAVLELRPTNFAGLMDALKEVNRVMFSPERFLKVFSMDQQTLALRAHVHRNTVRNAPESEKVQAYIRDSVKVLRAVTDMGTDVTNAIFWFKNEPLSTFGYKTAEEVVSEGKTEQLIAFLQSWEAGAQG</sequence>
<organism evidence="1 2">
    <name type="scientific">Pseudomonas citronellolis</name>
    <dbReference type="NCBI Taxonomy" id="53408"/>
    <lineage>
        <taxon>Bacteria</taxon>
        <taxon>Pseudomonadati</taxon>
        <taxon>Pseudomonadota</taxon>
        <taxon>Gammaproteobacteria</taxon>
        <taxon>Pseudomonadales</taxon>
        <taxon>Pseudomonadaceae</taxon>
        <taxon>Pseudomonas</taxon>
    </lineage>
</organism>
<protein>
    <submittedName>
        <fullName evidence="1">DUF2384 domain-containing protein</fullName>
    </submittedName>
</protein>
<dbReference type="Proteomes" id="UP000077748">
    <property type="component" value="Plasmid pRBL16"/>
</dbReference>
<proteinExistence type="predicted"/>
<evidence type="ECO:0000313" key="2">
    <source>
        <dbReference type="Proteomes" id="UP000077748"/>
    </source>
</evidence>